<dbReference type="Gene3D" id="3.40.50.2000">
    <property type="entry name" value="Glycogen Phosphorylase B"/>
    <property type="match status" value="2"/>
</dbReference>
<evidence type="ECO:0000259" key="2">
    <source>
        <dbReference type="Pfam" id="PF13439"/>
    </source>
</evidence>
<evidence type="ECO:0000259" key="1">
    <source>
        <dbReference type="Pfam" id="PF00534"/>
    </source>
</evidence>
<dbReference type="PANTHER" id="PTHR12526:SF630">
    <property type="entry name" value="GLYCOSYLTRANSFERASE"/>
    <property type="match status" value="1"/>
</dbReference>
<dbReference type="SUPFAM" id="SSF53756">
    <property type="entry name" value="UDP-Glycosyltransferase/glycogen phosphorylase"/>
    <property type="match status" value="1"/>
</dbReference>
<dbReference type="InterPro" id="IPR001296">
    <property type="entry name" value="Glyco_trans_1"/>
</dbReference>
<dbReference type="GO" id="GO:0016757">
    <property type="term" value="F:glycosyltransferase activity"/>
    <property type="evidence" value="ECO:0007669"/>
    <property type="project" value="InterPro"/>
</dbReference>
<feature type="domain" description="Glycosyl transferase family 1" evidence="1">
    <location>
        <begin position="189"/>
        <end position="339"/>
    </location>
</feature>
<comment type="caution">
    <text evidence="3">The sequence shown here is derived from an EMBL/GenBank/DDBJ whole genome shotgun (WGS) entry which is preliminary data.</text>
</comment>
<accession>A0AAE3HGA9</accession>
<evidence type="ECO:0000313" key="3">
    <source>
        <dbReference type="EMBL" id="MCR1900057.1"/>
    </source>
</evidence>
<dbReference type="Pfam" id="PF00534">
    <property type="entry name" value="Glycos_transf_1"/>
    <property type="match status" value="1"/>
</dbReference>
<feature type="domain" description="Glycosyltransferase subfamily 4-like N-terminal" evidence="2">
    <location>
        <begin position="15"/>
        <end position="176"/>
    </location>
</feature>
<protein>
    <submittedName>
        <fullName evidence="3">Glycosyltransferase</fullName>
    </submittedName>
</protein>
<reference evidence="3" key="1">
    <citation type="submission" date="2022-07" db="EMBL/GenBank/DDBJ databases">
        <title>Enhanced cultured diversity of the mouse gut microbiota enables custom-made synthetic communities.</title>
        <authorList>
            <person name="Afrizal A."/>
        </authorList>
    </citation>
    <scope>NUCLEOTIDE SEQUENCE</scope>
    <source>
        <strain evidence="3">DSM 28593</strain>
    </source>
</reference>
<dbReference type="EMBL" id="JANKAS010000018">
    <property type="protein sequence ID" value="MCR1900057.1"/>
    <property type="molecule type" value="Genomic_DNA"/>
</dbReference>
<dbReference type="CDD" id="cd03811">
    <property type="entry name" value="GT4_GT28_WabH-like"/>
    <property type="match status" value="1"/>
</dbReference>
<dbReference type="InterPro" id="IPR028098">
    <property type="entry name" value="Glyco_trans_4-like_N"/>
</dbReference>
<proteinExistence type="predicted"/>
<dbReference type="PANTHER" id="PTHR12526">
    <property type="entry name" value="GLYCOSYLTRANSFERASE"/>
    <property type="match status" value="1"/>
</dbReference>
<dbReference type="Pfam" id="PF13439">
    <property type="entry name" value="Glyco_transf_4"/>
    <property type="match status" value="1"/>
</dbReference>
<evidence type="ECO:0000313" key="4">
    <source>
        <dbReference type="Proteomes" id="UP001205748"/>
    </source>
</evidence>
<sequence length="367" mass="42040">MKKKIVFIVPSLRGGGAERVITNILRNINKNKFDIVLVLIKKEGVFLSMIPENVEIVDLKSNRVRYAFFKLIKVINNHKPDVILSTLGHMNLALLLIRPFLKSNPRILVREASTPSMSLLEMSKFKRAMFKFLYNYLYPKADLVIAQCNEMKDDLVENFNIRSEKIQAIFNPIDVENIKNKRDLFNPYNKNEVNIIAVGRLTLAKGFDTLIEAFEIVSKSIPTARLSILGEGELRDSLLLKAKEKNIDNKINILGFDENPYPYYYYSDTYVLSSRWEGFPNTLLEALACEAKVVATACKSGPKEIIENNKYGILAEVNNPESLAYGILKSLEENNKSNNRALVFSIENIVKKYEEVFLIEINELKYR</sequence>
<keyword evidence="4" id="KW-1185">Reference proteome</keyword>
<organism evidence="3 4">
    <name type="scientific">Irregularibacter muris</name>
    <dbReference type="NCBI Taxonomy" id="1796619"/>
    <lineage>
        <taxon>Bacteria</taxon>
        <taxon>Bacillati</taxon>
        <taxon>Bacillota</taxon>
        <taxon>Clostridia</taxon>
        <taxon>Eubacteriales</taxon>
        <taxon>Eubacteriaceae</taxon>
        <taxon>Irregularibacter</taxon>
    </lineage>
</organism>
<dbReference type="AlphaFoldDB" id="A0AAE3HGA9"/>
<name>A0AAE3HGA9_9FIRM</name>
<dbReference type="RefSeq" id="WP_257532997.1">
    <property type="nucleotide sequence ID" value="NZ_JANKAS010000018.1"/>
</dbReference>
<gene>
    <name evidence="3" type="ORF">NSA47_13900</name>
</gene>
<dbReference type="Proteomes" id="UP001205748">
    <property type="component" value="Unassembled WGS sequence"/>
</dbReference>